<dbReference type="Gene3D" id="3.60.21.10">
    <property type="match status" value="1"/>
</dbReference>
<organism evidence="5 6">
    <name type="scientific">Gordonia rhizosphera NBRC 16068</name>
    <dbReference type="NCBI Taxonomy" id="1108045"/>
    <lineage>
        <taxon>Bacteria</taxon>
        <taxon>Bacillati</taxon>
        <taxon>Actinomycetota</taxon>
        <taxon>Actinomycetes</taxon>
        <taxon>Mycobacteriales</taxon>
        <taxon>Gordoniaceae</taxon>
        <taxon>Gordonia</taxon>
    </lineage>
</organism>
<dbReference type="GO" id="GO:0046872">
    <property type="term" value="F:metal ion binding"/>
    <property type="evidence" value="ECO:0007669"/>
    <property type="project" value="UniProtKB-KW"/>
</dbReference>
<dbReference type="PANTHER" id="PTHR31302:SF31">
    <property type="entry name" value="PHOSPHODIESTERASE YAEI"/>
    <property type="match status" value="1"/>
</dbReference>
<dbReference type="CDD" id="cd07385">
    <property type="entry name" value="MPP_YkuE_C"/>
    <property type="match status" value="1"/>
</dbReference>
<dbReference type="SUPFAM" id="SSF56300">
    <property type="entry name" value="Metallo-dependent phosphatases"/>
    <property type="match status" value="1"/>
</dbReference>
<accession>K6WEV9</accession>
<proteinExistence type="predicted"/>
<evidence type="ECO:0000256" key="1">
    <source>
        <dbReference type="ARBA" id="ARBA00022723"/>
    </source>
</evidence>
<name>K6WEV9_9ACTN</name>
<keyword evidence="1" id="KW-0479">Metal-binding</keyword>
<sequence>MVIFVVVVVLALITFWLHRRLVRATRMPRPWSTVADVALVILCALAVIGAGSGILLDPAWARAPAFAGWVWLGVVFYLALGLVVVGLVSLVLRTVGQIRGEDRRAASDAVRLRVVRIGSAIVVVTAVATVGYGVAEAARPRVTQTEIPMARLPQQFDGTRVALISDLHVGPSRGREFVQGVVDKVNEQKPDLIVVAGDSIDGTVAHVADDLAPLADLSAPLGVFGVSGNHEFYADDGGKWLDVWDRLGVKSLRNERVELTRDGATVDLAGIHDATAPEPYEPDLDAALAGRDPSRFVLPLAHEPLQAFDASDAGVDLQLSGHTHGGQMWPVRYLVTLQQPTLQGLDRVENTTIYTTRGAGEWGPPVRVGAAPEISILTLTRA</sequence>
<dbReference type="AlphaFoldDB" id="K6WEV9"/>
<dbReference type="GO" id="GO:0016020">
    <property type="term" value="C:membrane"/>
    <property type="evidence" value="ECO:0007669"/>
    <property type="project" value="GOC"/>
</dbReference>
<dbReference type="PANTHER" id="PTHR31302">
    <property type="entry name" value="TRANSMEMBRANE PROTEIN WITH METALLOPHOSPHOESTERASE DOMAIN-RELATED"/>
    <property type="match status" value="1"/>
</dbReference>
<feature type="transmembrane region" description="Helical" evidence="3">
    <location>
        <begin position="113"/>
        <end position="135"/>
    </location>
</feature>
<protein>
    <recommendedName>
        <fullName evidence="4">Calcineurin-like phosphoesterase domain-containing protein</fullName>
    </recommendedName>
</protein>
<keyword evidence="3" id="KW-1133">Transmembrane helix</keyword>
<dbReference type="InterPro" id="IPR051158">
    <property type="entry name" value="Metallophosphoesterase_sf"/>
</dbReference>
<feature type="transmembrane region" description="Helical" evidence="3">
    <location>
        <begin position="68"/>
        <end position="92"/>
    </location>
</feature>
<comment type="caution">
    <text evidence="5">The sequence shown here is derived from an EMBL/GenBank/DDBJ whole genome shotgun (WGS) entry which is preliminary data.</text>
</comment>
<dbReference type="EMBL" id="BAHC01000115">
    <property type="protein sequence ID" value="GAB90727.1"/>
    <property type="molecule type" value="Genomic_DNA"/>
</dbReference>
<dbReference type="STRING" id="1108045.GORHZ_115_00830"/>
<evidence type="ECO:0000313" key="6">
    <source>
        <dbReference type="Proteomes" id="UP000008363"/>
    </source>
</evidence>
<dbReference type="GO" id="GO:0008758">
    <property type="term" value="F:UDP-2,3-diacylglucosamine hydrolase activity"/>
    <property type="evidence" value="ECO:0007669"/>
    <property type="project" value="TreeGrafter"/>
</dbReference>
<evidence type="ECO:0000313" key="5">
    <source>
        <dbReference type="EMBL" id="GAB90727.1"/>
    </source>
</evidence>
<keyword evidence="2" id="KW-0378">Hydrolase</keyword>
<dbReference type="eggNOG" id="COG1408">
    <property type="taxonomic scope" value="Bacteria"/>
</dbReference>
<dbReference type="RefSeq" id="WP_006333763.1">
    <property type="nucleotide sequence ID" value="NZ_BAHC01000115.1"/>
</dbReference>
<dbReference type="OrthoDB" id="9780884at2"/>
<keyword evidence="3" id="KW-0472">Membrane</keyword>
<reference evidence="5 6" key="1">
    <citation type="submission" date="2012-08" db="EMBL/GenBank/DDBJ databases">
        <title>Whole genome shotgun sequence of Gordonia rhizosphera NBRC 16068.</title>
        <authorList>
            <person name="Takarada H."/>
            <person name="Isaki S."/>
            <person name="Hosoyama A."/>
            <person name="Tsuchikane K."/>
            <person name="Katsumata H."/>
            <person name="Baba S."/>
            <person name="Ohji S."/>
            <person name="Yamazaki S."/>
            <person name="Fujita N."/>
        </authorList>
    </citation>
    <scope>NUCLEOTIDE SEQUENCE [LARGE SCALE GENOMIC DNA]</scope>
    <source>
        <strain evidence="5 6">NBRC 16068</strain>
    </source>
</reference>
<evidence type="ECO:0000256" key="2">
    <source>
        <dbReference type="ARBA" id="ARBA00022801"/>
    </source>
</evidence>
<dbReference type="Proteomes" id="UP000008363">
    <property type="component" value="Unassembled WGS sequence"/>
</dbReference>
<dbReference type="InterPro" id="IPR029052">
    <property type="entry name" value="Metallo-depent_PP-like"/>
</dbReference>
<feature type="domain" description="Calcineurin-like phosphoesterase" evidence="4">
    <location>
        <begin position="160"/>
        <end position="325"/>
    </location>
</feature>
<evidence type="ECO:0000259" key="4">
    <source>
        <dbReference type="Pfam" id="PF00149"/>
    </source>
</evidence>
<gene>
    <name evidence="5" type="ORF">GORHZ_115_00830</name>
</gene>
<dbReference type="Pfam" id="PF00149">
    <property type="entry name" value="Metallophos"/>
    <property type="match status" value="1"/>
</dbReference>
<keyword evidence="3" id="KW-0812">Transmembrane</keyword>
<feature type="transmembrane region" description="Helical" evidence="3">
    <location>
        <begin position="6"/>
        <end position="22"/>
    </location>
</feature>
<dbReference type="InterPro" id="IPR004843">
    <property type="entry name" value="Calcineurin-like_PHP"/>
</dbReference>
<dbReference type="GO" id="GO:0009245">
    <property type="term" value="P:lipid A biosynthetic process"/>
    <property type="evidence" value="ECO:0007669"/>
    <property type="project" value="TreeGrafter"/>
</dbReference>
<evidence type="ECO:0000256" key="3">
    <source>
        <dbReference type="SAM" id="Phobius"/>
    </source>
</evidence>
<feature type="transmembrane region" description="Helical" evidence="3">
    <location>
        <begin position="34"/>
        <end position="56"/>
    </location>
</feature>
<keyword evidence="6" id="KW-1185">Reference proteome</keyword>